<dbReference type="EMBL" id="CP104562">
    <property type="protein sequence ID" value="UXH79885.1"/>
    <property type="molecule type" value="Genomic_DNA"/>
</dbReference>
<evidence type="ECO:0000256" key="1">
    <source>
        <dbReference type="SAM" id="Phobius"/>
    </source>
</evidence>
<evidence type="ECO:0000313" key="3">
    <source>
        <dbReference type="Proteomes" id="UP001064933"/>
    </source>
</evidence>
<evidence type="ECO:0008006" key="4">
    <source>
        <dbReference type="Google" id="ProtNLM"/>
    </source>
</evidence>
<dbReference type="Pfam" id="PF20327">
    <property type="entry name" value="DUF6622"/>
    <property type="match status" value="1"/>
</dbReference>
<name>A0ABY6B3X2_9BURK</name>
<evidence type="ECO:0000313" key="2">
    <source>
        <dbReference type="EMBL" id="UXH79885.1"/>
    </source>
</evidence>
<feature type="transmembrane region" description="Helical" evidence="1">
    <location>
        <begin position="143"/>
        <end position="162"/>
    </location>
</feature>
<protein>
    <recommendedName>
        <fullName evidence="4">DUF1453 domain-containing protein</fullName>
    </recommendedName>
</protein>
<dbReference type="Proteomes" id="UP001064933">
    <property type="component" value="Chromosome"/>
</dbReference>
<dbReference type="RefSeq" id="WP_261759703.1">
    <property type="nucleotide sequence ID" value="NZ_CP104562.2"/>
</dbReference>
<keyword evidence="1" id="KW-1133">Transmembrane helix</keyword>
<gene>
    <name evidence="2" type="ORF">N4261_08390</name>
</gene>
<accession>A0ABY6B3X2</accession>
<sequence length="175" mass="18702">MHTTPDLLTLLRHIPTFVWIILIFILVMGRRQSRPQAMSRTRLWMLPAAWLCFGAWGVSSSFGGSGAALLAWAAGVAIGAVLVRATGWPRGARFDSAAGHFLVPGSWWPLAVMLGIFCSRFAVGMSLSLHPALAQQTLFADGFSLLFGVFGGLFLGRALTVLRSGSSREASAALA</sequence>
<feature type="transmembrane region" description="Helical" evidence="1">
    <location>
        <begin position="12"/>
        <end position="29"/>
    </location>
</feature>
<reference evidence="2" key="1">
    <citation type="submission" date="2022-10" db="EMBL/GenBank/DDBJ databases">
        <title>Characterization and whole genome sequencing of a new Roseateles species, isolated from fresh water.</title>
        <authorList>
            <person name="Guliayeva D.Y."/>
            <person name="Akhremchuk A.E."/>
            <person name="Sikolenko M.A."/>
            <person name="Valentovich L.N."/>
            <person name="Sidarenka A.V."/>
        </authorList>
    </citation>
    <scope>NUCLEOTIDE SEQUENCE</scope>
    <source>
        <strain evidence="2">BIM B-1768</strain>
    </source>
</reference>
<keyword evidence="1" id="KW-0812">Transmembrane</keyword>
<keyword evidence="3" id="KW-1185">Reference proteome</keyword>
<feature type="transmembrane region" description="Helical" evidence="1">
    <location>
        <begin position="41"/>
        <end position="59"/>
    </location>
</feature>
<dbReference type="InterPro" id="IPR046730">
    <property type="entry name" value="DUF6622"/>
</dbReference>
<proteinExistence type="predicted"/>
<feature type="transmembrane region" description="Helical" evidence="1">
    <location>
        <begin position="97"/>
        <end position="123"/>
    </location>
</feature>
<keyword evidence="1" id="KW-0472">Membrane</keyword>
<feature type="transmembrane region" description="Helical" evidence="1">
    <location>
        <begin position="65"/>
        <end position="85"/>
    </location>
</feature>
<organism evidence="2 3">
    <name type="scientific">Roseateles amylovorans</name>
    <dbReference type="NCBI Taxonomy" id="2978473"/>
    <lineage>
        <taxon>Bacteria</taxon>
        <taxon>Pseudomonadati</taxon>
        <taxon>Pseudomonadota</taxon>
        <taxon>Betaproteobacteria</taxon>
        <taxon>Burkholderiales</taxon>
        <taxon>Sphaerotilaceae</taxon>
        <taxon>Roseateles</taxon>
    </lineage>
</organism>